<dbReference type="InterPro" id="IPR005804">
    <property type="entry name" value="FA_desaturase_dom"/>
</dbReference>
<evidence type="ECO:0000313" key="17">
    <source>
        <dbReference type="EMBL" id="KAG7566925.1"/>
    </source>
</evidence>
<evidence type="ECO:0000256" key="13">
    <source>
        <dbReference type="RuleBase" id="RU000581"/>
    </source>
</evidence>
<accession>A0A8K0JQ75</accession>
<feature type="compositionally biased region" description="Low complexity" evidence="14">
    <location>
        <begin position="422"/>
        <end position="436"/>
    </location>
</feature>
<feature type="transmembrane region" description="Helical" evidence="15">
    <location>
        <begin position="125"/>
        <end position="147"/>
    </location>
</feature>
<dbReference type="PANTHER" id="PTHR11351">
    <property type="entry name" value="ACYL-COA DESATURASE"/>
    <property type="match status" value="1"/>
</dbReference>
<feature type="compositionally biased region" description="Polar residues" evidence="14">
    <location>
        <begin position="437"/>
        <end position="448"/>
    </location>
</feature>
<evidence type="ECO:0000256" key="10">
    <source>
        <dbReference type="ARBA" id="ARBA00023136"/>
    </source>
</evidence>
<dbReference type="PIRSF" id="PIRSF000345">
    <property type="entry name" value="OLE1"/>
    <property type="match status" value="1"/>
</dbReference>
<dbReference type="AlphaFoldDB" id="A0A8K0JQ75"/>
<dbReference type="InterPro" id="IPR036400">
    <property type="entry name" value="Cyt_B5-like_heme/steroid_sf"/>
</dbReference>
<feature type="domain" description="Fatty acid desaturase" evidence="16">
    <location>
        <begin position="90"/>
        <end position="296"/>
    </location>
</feature>
<keyword evidence="9 12" id="KW-0443">Lipid metabolism</keyword>
<dbReference type="GO" id="GO:0005789">
    <property type="term" value="C:endoplasmic reticulum membrane"/>
    <property type="evidence" value="ECO:0007669"/>
    <property type="project" value="TreeGrafter"/>
</dbReference>
<keyword evidence="4 13" id="KW-0812">Transmembrane</keyword>
<comment type="catalytic activity">
    <reaction evidence="12">
        <text>octadecanoyl-CoA + 2 Fe(II)-[cytochrome b5] + O2 + 2 H(+) = (9Z)-octadecenoyl-CoA + 2 Fe(III)-[cytochrome b5] + 2 H2O</text>
        <dbReference type="Rhea" id="RHEA:19721"/>
        <dbReference type="Rhea" id="RHEA-COMP:10438"/>
        <dbReference type="Rhea" id="RHEA-COMP:10439"/>
        <dbReference type="ChEBI" id="CHEBI:15377"/>
        <dbReference type="ChEBI" id="CHEBI:15378"/>
        <dbReference type="ChEBI" id="CHEBI:15379"/>
        <dbReference type="ChEBI" id="CHEBI:29033"/>
        <dbReference type="ChEBI" id="CHEBI:29034"/>
        <dbReference type="ChEBI" id="CHEBI:57387"/>
        <dbReference type="ChEBI" id="CHEBI:57394"/>
        <dbReference type="EC" id="1.14.19.1"/>
    </reaction>
</comment>
<dbReference type="Pfam" id="PF00487">
    <property type="entry name" value="FA_desaturase"/>
    <property type="match status" value="1"/>
</dbReference>
<dbReference type="PRINTS" id="PR00075">
    <property type="entry name" value="FACDDSATRASE"/>
</dbReference>
<dbReference type="InterPro" id="IPR015876">
    <property type="entry name" value="Acyl-CoA_DS"/>
</dbReference>
<dbReference type="Gene3D" id="3.10.120.10">
    <property type="entry name" value="Cytochrome b5-like heme/steroid binding domain"/>
    <property type="match status" value="1"/>
</dbReference>
<dbReference type="CDD" id="cd03505">
    <property type="entry name" value="Delta9-FADS-like"/>
    <property type="match status" value="1"/>
</dbReference>
<organism evidence="17 18">
    <name type="scientific">Filobasidium floriforme</name>
    <dbReference type="NCBI Taxonomy" id="5210"/>
    <lineage>
        <taxon>Eukaryota</taxon>
        <taxon>Fungi</taxon>
        <taxon>Dikarya</taxon>
        <taxon>Basidiomycota</taxon>
        <taxon>Agaricomycotina</taxon>
        <taxon>Tremellomycetes</taxon>
        <taxon>Filobasidiales</taxon>
        <taxon>Filobasidiaceae</taxon>
        <taxon>Filobasidium</taxon>
    </lineage>
</organism>
<name>A0A8K0JQ75_9TREE</name>
<comment type="similarity">
    <text evidence="2 12 13">Belongs to the fatty acid desaturase type 1 family.</text>
</comment>
<dbReference type="EC" id="1.14.19.1" evidence="12"/>
<keyword evidence="5 12" id="KW-0276">Fatty acid metabolism</keyword>
<feature type="compositionally biased region" description="Basic residues" evidence="14">
    <location>
        <begin position="23"/>
        <end position="49"/>
    </location>
</feature>
<feature type="transmembrane region" description="Helical" evidence="15">
    <location>
        <begin position="208"/>
        <end position="229"/>
    </location>
</feature>
<comment type="function">
    <text evidence="12">Stearoyl-CoA desaturase that utilizes O(2) and electrons from reduced cytochrome b5 to introduce the first double bond into saturated fatty acyl-CoA substrates.</text>
</comment>
<keyword evidence="12" id="KW-0813">Transport</keyword>
<protein>
    <recommendedName>
        <fullName evidence="12">Acyl-CoA desaturase</fullName>
        <ecNumber evidence="12">1.14.19.1</ecNumber>
    </recommendedName>
</protein>
<keyword evidence="12" id="KW-0479">Metal-binding</keyword>
<feature type="transmembrane region" description="Helical" evidence="15">
    <location>
        <begin position="93"/>
        <end position="113"/>
    </location>
</feature>
<keyword evidence="11 12" id="KW-0275">Fatty acid biosynthesis</keyword>
<sequence length="511" mass="57779">MVESIPSRPQGHGQSQASSQQHPPRHTHVPTHSHSHSHSHHHHHHHHHSSSTPIAIPPSPIWWSNTLFFLGFHVLAIYGVLYLAPPSKIGWQTWVLCGLSWQAASFGVTIGYHRLWSHKAFTATLPLRITLAWMASLGFQGSVKWWVLRHRLHHRFTDDPIHDPYSATRGLWFAHCGWIFRRPNYPRMKLIEKDDLEADPVVRFQHKYFVPIAVFSGLVLPTLVAKYGWGDAMGGYVWGGLVARLLIWHTTFCINSLAHWTGLQPYTEEVTARGNYLLALLTSGEGNHNFHHLFPADFRNGPHPQDWDPTKWIIWALHTYTPLVPTIRRTKEAEINKAKAHVHRIQAERLTALVPEVEKSKEDHELPEWTVEETLAQVASGQALLLIDGYIVDVSDYLDEHVSSTPMPMDTASRSLKRRSARTPSSPSSIDSGYESLGTSSGNSSPTGERSADESTQPPPQSVVVQTRILKDASRAFFGQINNHSQAAKEKMRCLRVARLSTPDRQDEDDD</sequence>
<evidence type="ECO:0000256" key="4">
    <source>
        <dbReference type="ARBA" id="ARBA00022692"/>
    </source>
</evidence>
<comment type="subcellular location">
    <subcellularLocation>
        <location evidence="1">Membrane</location>
        <topology evidence="1">Multi-pass membrane protein</topology>
    </subcellularLocation>
</comment>
<comment type="cofactor">
    <cofactor evidence="12">
        <name>Fe(2+)</name>
        <dbReference type="ChEBI" id="CHEBI:29033"/>
    </cofactor>
    <text evidence="12">Expected to bind 2 Fe(2+) ions per subunit.</text>
</comment>
<evidence type="ECO:0000256" key="12">
    <source>
        <dbReference type="PIRNR" id="PIRNR000345"/>
    </source>
</evidence>
<keyword evidence="12" id="KW-0249">Electron transport</keyword>
<evidence type="ECO:0000256" key="1">
    <source>
        <dbReference type="ARBA" id="ARBA00004141"/>
    </source>
</evidence>
<evidence type="ECO:0000256" key="8">
    <source>
        <dbReference type="ARBA" id="ARBA00023004"/>
    </source>
</evidence>
<comment type="caution">
    <text evidence="17">The sequence shown here is derived from an EMBL/GenBank/DDBJ whole genome shotgun (WGS) entry which is preliminary data.</text>
</comment>
<keyword evidence="18" id="KW-1185">Reference proteome</keyword>
<evidence type="ECO:0000313" key="18">
    <source>
        <dbReference type="Proteomes" id="UP000812966"/>
    </source>
</evidence>
<proteinExistence type="inferred from homology"/>
<keyword evidence="3 12" id="KW-0444">Lipid biosynthesis</keyword>
<dbReference type="GO" id="GO:0004768">
    <property type="term" value="F:stearoyl-CoA 9-desaturase activity"/>
    <property type="evidence" value="ECO:0007669"/>
    <property type="project" value="UniProtKB-UniRule"/>
</dbReference>
<dbReference type="EMBL" id="JABELV010000018">
    <property type="protein sequence ID" value="KAG7566925.1"/>
    <property type="molecule type" value="Genomic_DNA"/>
</dbReference>
<evidence type="ECO:0000256" key="11">
    <source>
        <dbReference type="ARBA" id="ARBA00023160"/>
    </source>
</evidence>
<evidence type="ECO:0000256" key="5">
    <source>
        <dbReference type="ARBA" id="ARBA00022832"/>
    </source>
</evidence>
<comment type="domain">
    <text evidence="13">The histidine box domains are involved in binding the catalytic metal ions.</text>
</comment>
<evidence type="ECO:0000256" key="6">
    <source>
        <dbReference type="ARBA" id="ARBA00022989"/>
    </source>
</evidence>
<dbReference type="InterPro" id="IPR009160">
    <property type="entry name" value="Acyl-CoA_deSatase_haem/ster-bd"/>
</dbReference>
<feature type="transmembrane region" description="Helical" evidence="15">
    <location>
        <begin position="61"/>
        <end position="81"/>
    </location>
</feature>
<keyword evidence="12" id="KW-0349">Heme</keyword>
<keyword evidence="8 12" id="KW-0408">Iron</keyword>
<dbReference type="Proteomes" id="UP000812966">
    <property type="component" value="Unassembled WGS sequence"/>
</dbReference>
<evidence type="ECO:0000256" key="3">
    <source>
        <dbReference type="ARBA" id="ARBA00022516"/>
    </source>
</evidence>
<evidence type="ECO:0000256" key="7">
    <source>
        <dbReference type="ARBA" id="ARBA00023002"/>
    </source>
</evidence>
<evidence type="ECO:0000256" key="15">
    <source>
        <dbReference type="SAM" id="Phobius"/>
    </source>
</evidence>
<evidence type="ECO:0000256" key="2">
    <source>
        <dbReference type="ARBA" id="ARBA00009295"/>
    </source>
</evidence>
<feature type="region of interest" description="Disordered" evidence="14">
    <location>
        <begin position="1"/>
        <end position="52"/>
    </location>
</feature>
<keyword evidence="7 12" id="KW-0560">Oxidoreductase</keyword>
<keyword evidence="6 15" id="KW-1133">Transmembrane helix</keyword>
<gene>
    <name evidence="17" type="ORF">FFLO_01304</name>
</gene>
<reference evidence="17" key="1">
    <citation type="submission" date="2020-04" db="EMBL/GenBank/DDBJ databases">
        <title>Analysis of mating type loci in Filobasidium floriforme.</title>
        <authorList>
            <person name="Nowrousian M."/>
        </authorList>
    </citation>
    <scope>NUCLEOTIDE SEQUENCE</scope>
    <source>
        <strain evidence="17">CBS 6242</strain>
    </source>
</reference>
<dbReference type="GO" id="GO:0005506">
    <property type="term" value="F:iron ion binding"/>
    <property type="evidence" value="ECO:0007669"/>
    <property type="project" value="TreeGrafter"/>
</dbReference>
<dbReference type="PANTHER" id="PTHR11351:SF31">
    <property type="entry name" value="DESATURASE 1, ISOFORM A-RELATED"/>
    <property type="match status" value="1"/>
</dbReference>
<evidence type="ECO:0000259" key="16">
    <source>
        <dbReference type="Pfam" id="PF00487"/>
    </source>
</evidence>
<feature type="compositionally biased region" description="Low complexity" evidence="14">
    <location>
        <begin position="9"/>
        <end position="22"/>
    </location>
</feature>
<evidence type="ECO:0000256" key="14">
    <source>
        <dbReference type="SAM" id="MobiDB-lite"/>
    </source>
</evidence>
<feature type="region of interest" description="Disordered" evidence="14">
    <location>
        <begin position="401"/>
        <end position="464"/>
    </location>
</feature>
<dbReference type="GO" id="GO:0006636">
    <property type="term" value="P:unsaturated fatty acid biosynthetic process"/>
    <property type="evidence" value="ECO:0007669"/>
    <property type="project" value="UniProtKB-UniRule"/>
</dbReference>
<keyword evidence="10 15" id="KW-0472">Membrane</keyword>
<evidence type="ECO:0000256" key="9">
    <source>
        <dbReference type="ARBA" id="ARBA00023098"/>
    </source>
</evidence>